<keyword evidence="2" id="KW-1185">Reference proteome</keyword>
<evidence type="ECO:0000313" key="2">
    <source>
        <dbReference type="Proteomes" id="UP000315496"/>
    </source>
</evidence>
<proteinExistence type="predicted"/>
<dbReference type="Proteomes" id="UP000315496">
    <property type="component" value="Chromosome 2"/>
</dbReference>
<name>A0A4Z1SRY7_GIAMU</name>
<sequence>MSISARVIQSTSEGLIGSPEPMLIGLVIPLTNDDPIQLVGEYPNQMGRAFNYSLKNFTHAIQVGMTIQLYDREVMKLTLIFENPTVTVNRFISDLRNHIPFVTSLHSAKPQVNEKKNHTQIEENIQAILTDPTFPDFVDNVERIICRLVLSKESP</sequence>
<protein>
    <submittedName>
        <fullName evidence="1">Uncharacterized protein</fullName>
    </submittedName>
</protein>
<dbReference type="OrthoDB" id="10251623at2759"/>
<dbReference type="AlphaFoldDB" id="A0A4Z1SRY7"/>
<gene>
    <name evidence="1" type="ORF">GMRT_13181</name>
</gene>
<accession>A0A4Z1SRY7</accession>
<dbReference type="VEuPathDB" id="GiardiaDB:GMRT_13181"/>
<reference evidence="1 2" key="1">
    <citation type="submission" date="2019-05" db="EMBL/GenBank/DDBJ databases">
        <title>The compact genome of Giardia muris reveals important steps in the evolution of intestinal protozoan parasites.</title>
        <authorList>
            <person name="Xu F."/>
            <person name="Jimenez-Gonzalez A."/>
            <person name="Einarsson E."/>
            <person name="Astvaldsson A."/>
            <person name="Peirasmaki D."/>
            <person name="Eckmann L."/>
            <person name="Andersson J.O."/>
            <person name="Svard S.G."/>
            <person name="Jerlstrom-Hultqvist J."/>
        </authorList>
    </citation>
    <scope>NUCLEOTIDE SEQUENCE [LARGE SCALE GENOMIC DNA]</scope>
    <source>
        <strain evidence="1 2">Roberts-Thomson</strain>
    </source>
</reference>
<evidence type="ECO:0000313" key="1">
    <source>
        <dbReference type="EMBL" id="TNJ28656.1"/>
    </source>
</evidence>
<organism evidence="1 2">
    <name type="scientific">Giardia muris</name>
    <dbReference type="NCBI Taxonomy" id="5742"/>
    <lineage>
        <taxon>Eukaryota</taxon>
        <taxon>Metamonada</taxon>
        <taxon>Diplomonadida</taxon>
        <taxon>Hexamitidae</taxon>
        <taxon>Giardiinae</taxon>
        <taxon>Giardia</taxon>
    </lineage>
</organism>
<comment type="caution">
    <text evidence="1">The sequence shown here is derived from an EMBL/GenBank/DDBJ whole genome shotgun (WGS) entry which is preliminary data.</text>
</comment>
<dbReference type="EMBL" id="VDLU01000002">
    <property type="protein sequence ID" value="TNJ28656.1"/>
    <property type="molecule type" value="Genomic_DNA"/>
</dbReference>